<evidence type="ECO:0000313" key="1">
    <source>
        <dbReference type="EMBL" id="OSJ03465.1"/>
    </source>
</evidence>
<organism evidence="1 2">
    <name type="scientific">Bradyrhizobium canariense</name>
    <dbReference type="NCBI Taxonomy" id="255045"/>
    <lineage>
        <taxon>Bacteria</taxon>
        <taxon>Pseudomonadati</taxon>
        <taxon>Pseudomonadota</taxon>
        <taxon>Alphaproteobacteria</taxon>
        <taxon>Hyphomicrobiales</taxon>
        <taxon>Nitrobacteraceae</taxon>
        <taxon>Bradyrhizobium</taxon>
    </lineage>
</organism>
<gene>
    <name evidence="1" type="ORF">BSZ18_32600</name>
</gene>
<dbReference type="Proteomes" id="UP000193553">
    <property type="component" value="Unassembled WGS sequence"/>
</dbReference>
<comment type="caution">
    <text evidence="1">The sequence shown here is derived from an EMBL/GenBank/DDBJ whole genome shotgun (WGS) entry which is preliminary data.</text>
</comment>
<evidence type="ECO:0000313" key="2">
    <source>
        <dbReference type="Proteomes" id="UP000193553"/>
    </source>
</evidence>
<accession>A0A1X3GD99</accession>
<dbReference type="EMBL" id="NAFI01000187">
    <property type="protein sequence ID" value="OSJ03465.1"/>
    <property type="molecule type" value="Genomic_DNA"/>
</dbReference>
<sequence length="82" mass="8787">MGLVLAQSFTDCMHDETAAQNQLNTVWGTAPVSLRDSCEGEASSAGSQSYVDLLTCMQMAEWVKSSSTATRLRGASKNRNSP</sequence>
<dbReference type="AlphaFoldDB" id="A0A1X3GD99"/>
<dbReference type="OrthoDB" id="7960860at2"/>
<name>A0A1X3GD99_9BRAD</name>
<reference evidence="1 2" key="1">
    <citation type="submission" date="2017-03" db="EMBL/GenBank/DDBJ databases">
        <title>Whole genome sequences of fourteen strains of Bradyrhizobium canariense and one strain of Bradyrhizobium japonicum isolated from Lupinus (Papilionoideae: Genisteae) species in Algeria.</title>
        <authorList>
            <person name="Crovadore J."/>
            <person name="Chekireb D."/>
            <person name="Brachmann A."/>
            <person name="Chablais R."/>
            <person name="Cochard B."/>
            <person name="Lefort F."/>
        </authorList>
    </citation>
    <scope>NUCLEOTIDE SEQUENCE [LARGE SCALE GENOMIC DNA]</scope>
    <source>
        <strain evidence="1 2">UBMA195</strain>
    </source>
</reference>
<proteinExistence type="predicted"/>
<protein>
    <submittedName>
        <fullName evidence="1">Uncharacterized protein</fullName>
    </submittedName>
</protein>